<name>A0A1X1U238_9MYCO</name>
<accession>A0A1X1U238</accession>
<dbReference type="RefSeq" id="WP_085127179.1">
    <property type="nucleotide sequence ID" value="NZ_LQOT01000015.1"/>
</dbReference>
<organism evidence="1 2">
    <name type="scientific">Mycolicibacter engbaekii</name>
    <dbReference type="NCBI Taxonomy" id="188915"/>
    <lineage>
        <taxon>Bacteria</taxon>
        <taxon>Bacillati</taxon>
        <taxon>Actinomycetota</taxon>
        <taxon>Actinomycetes</taxon>
        <taxon>Mycobacteriales</taxon>
        <taxon>Mycobacteriaceae</taxon>
        <taxon>Mycolicibacter</taxon>
    </lineage>
</organism>
<protein>
    <submittedName>
        <fullName evidence="1">Uncharacterized protein</fullName>
    </submittedName>
</protein>
<evidence type="ECO:0000313" key="1">
    <source>
        <dbReference type="EMBL" id="ORV50912.1"/>
    </source>
</evidence>
<gene>
    <name evidence="1" type="ORF">AWC02_03610</name>
</gene>
<sequence>MGRHHNYSKRSRESRKAMIDGTFDDWDDSTYWHEMTEDLSPLAERVGGPPRLAPLITQHLPPRGWRSRRWGAPEATPHFPELVIRPKVQYWTTASASCERP</sequence>
<keyword evidence="2" id="KW-1185">Reference proteome</keyword>
<reference evidence="1 2" key="1">
    <citation type="submission" date="2016-01" db="EMBL/GenBank/DDBJ databases">
        <title>The new phylogeny of the genus Mycobacterium.</title>
        <authorList>
            <person name="Tarcisio F."/>
            <person name="Conor M."/>
            <person name="Antonella G."/>
            <person name="Elisabetta G."/>
            <person name="Giulia F.S."/>
            <person name="Sara T."/>
            <person name="Anna F."/>
            <person name="Clotilde B."/>
            <person name="Roberto B."/>
            <person name="Veronica D.S."/>
            <person name="Fabio R."/>
            <person name="Monica P."/>
            <person name="Olivier J."/>
            <person name="Enrico T."/>
            <person name="Nicola S."/>
        </authorList>
    </citation>
    <scope>NUCLEOTIDE SEQUENCE [LARGE SCALE GENOMIC DNA]</scope>
    <source>
        <strain evidence="1 2">ATCC 27353</strain>
    </source>
</reference>
<dbReference type="EMBL" id="LQOT01000015">
    <property type="protein sequence ID" value="ORV50912.1"/>
    <property type="molecule type" value="Genomic_DNA"/>
</dbReference>
<dbReference type="Proteomes" id="UP000193465">
    <property type="component" value="Unassembled WGS sequence"/>
</dbReference>
<evidence type="ECO:0000313" key="2">
    <source>
        <dbReference type="Proteomes" id="UP000193465"/>
    </source>
</evidence>
<proteinExistence type="predicted"/>
<comment type="caution">
    <text evidence="1">The sequence shown here is derived from an EMBL/GenBank/DDBJ whole genome shotgun (WGS) entry which is preliminary data.</text>
</comment>
<dbReference type="STRING" id="188915.AWC02_03610"/>
<dbReference type="AlphaFoldDB" id="A0A1X1U238"/>